<dbReference type="RefSeq" id="WP_245034524.1">
    <property type="nucleotide sequence ID" value="NZ_CP095075.1"/>
</dbReference>
<keyword evidence="3" id="KW-1185">Reference proteome</keyword>
<dbReference type="Proteomes" id="UP000830326">
    <property type="component" value="Chromosome"/>
</dbReference>
<sequence length="65" mass="7467">MKKETPSSFDSFMWGERPESSTPAETENKAETEDNADWSTIIKEVQHTWVAVSPLVQPLLKKFKK</sequence>
<evidence type="ECO:0000313" key="2">
    <source>
        <dbReference type="EMBL" id="UOR13138.1"/>
    </source>
</evidence>
<evidence type="ECO:0000256" key="1">
    <source>
        <dbReference type="SAM" id="MobiDB-lite"/>
    </source>
</evidence>
<name>A0ABY4HFI4_9BACI</name>
<accession>A0ABY4HFI4</accession>
<dbReference type="EMBL" id="CP095075">
    <property type="protein sequence ID" value="UOR13138.1"/>
    <property type="molecule type" value="Genomic_DNA"/>
</dbReference>
<feature type="region of interest" description="Disordered" evidence="1">
    <location>
        <begin position="1"/>
        <end position="37"/>
    </location>
</feature>
<proteinExistence type="predicted"/>
<organism evidence="2 3">
    <name type="scientific">Halobacillus amylolyticus</name>
    <dbReference type="NCBI Taxonomy" id="2932259"/>
    <lineage>
        <taxon>Bacteria</taxon>
        <taxon>Bacillati</taxon>
        <taxon>Bacillota</taxon>
        <taxon>Bacilli</taxon>
        <taxon>Bacillales</taxon>
        <taxon>Bacillaceae</taxon>
        <taxon>Halobacillus</taxon>
    </lineage>
</organism>
<feature type="compositionally biased region" description="Polar residues" evidence="1">
    <location>
        <begin position="1"/>
        <end position="10"/>
    </location>
</feature>
<reference evidence="2" key="1">
    <citation type="submission" date="2022-04" db="EMBL/GenBank/DDBJ databases">
        <title>Halobacillus sp. isolated from saltern.</title>
        <authorList>
            <person name="Won M."/>
            <person name="Lee C.-M."/>
            <person name="Woen H.-Y."/>
            <person name="Kwon S.-W."/>
        </authorList>
    </citation>
    <scope>NUCLEOTIDE SEQUENCE</scope>
    <source>
        <strain evidence="2">SSHM10-5</strain>
    </source>
</reference>
<gene>
    <name evidence="2" type="ORF">MUO15_06535</name>
</gene>
<evidence type="ECO:0000313" key="3">
    <source>
        <dbReference type="Proteomes" id="UP000830326"/>
    </source>
</evidence>
<protein>
    <submittedName>
        <fullName evidence="2">Uncharacterized protein</fullName>
    </submittedName>
</protein>